<dbReference type="Proteomes" id="UP000250266">
    <property type="component" value="Unassembled WGS sequence"/>
</dbReference>
<feature type="compositionally biased region" description="Acidic residues" evidence="1">
    <location>
        <begin position="51"/>
        <end position="82"/>
    </location>
</feature>
<gene>
    <name evidence="2" type="ORF">K432DRAFT_400681</name>
</gene>
<feature type="region of interest" description="Disordered" evidence="1">
    <location>
        <begin position="49"/>
        <end position="82"/>
    </location>
</feature>
<accession>A0A8E2EJC4</accession>
<dbReference type="EMBL" id="KV744827">
    <property type="protein sequence ID" value="OCK84924.1"/>
    <property type="molecule type" value="Genomic_DNA"/>
</dbReference>
<evidence type="ECO:0000256" key="1">
    <source>
        <dbReference type="SAM" id="MobiDB-lite"/>
    </source>
</evidence>
<organism evidence="2 3">
    <name type="scientific">Lepidopterella palustris CBS 459.81</name>
    <dbReference type="NCBI Taxonomy" id="1314670"/>
    <lineage>
        <taxon>Eukaryota</taxon>
        <taxon>Fungi</taxon>
        <taxon>Dikarya</taxon>
        <taxon>Ascomycota</taxon>
        <taxon>Pezizomycotina</taxon>
        <taxon>Dothideomycetes</taxon>
        <taxon>Pleosporomycetidae</taxon>
        <taxon>Mytilinidiales</taxon>
        <taxon>Argynnaceae</taxon>
        <taxon>Lepidopterella</taxon>
    </lineage>
</organism>
<reference evidence="2 3" key="1">
    <citation type="journal article" date="2016" name="Nat. Commun.">
        <title>Ectomycorrhizal ecology is imprinted in the genome of the dominant symbiotic fungus Cenococcum geophilum.</title>
        <authorList>
            <consortium name="DOE Joint Genome Institute"/>
            <person name="Peter M."/>
            <person name="Kohler A."/>
            <person name="Ohm R.A."/>
            <person name="Kuo A."/>
            <person name="Krutzmann J."/>
            <person name="Morin E."/>
            <person name="Arend M."/>
            <person name="Barry K.W."/>
            <person name="Binder M."/>
            <person name="Choi C."/>
            <person name="Clum A."/>
            <person name="Copeland A."/>
            <person name="Grisel N."/>
            <person name="Haridas S."/>
            <person name="Kipfer T."/>
            <person name="LaButti K."/>
            <person name="Lindquist E."/>
            <person name="Lipzen A."/>
            <person name="Maire R."/>
            <person name="Meier B."/>
            <person name="Mihaltcheva S."/>
            <person name="Molinier V."/>
            <person name="Murat C."/>
            <person name="Poggeler S."/>
            <person name="Quandt C.A."/>
            <person name="Sperisen C."/>
            <person name="Tritt A."/>
            <person name="Tisserant E."/>
            <person name="Crous P.W."/>
            <person name="Henrissat B."/>
            <person name="Nehls U."/>
            <person name="Egli S."/>
            <person name="Spatafora J.W."/>
            <person name="Grigoriev I.V."/>
            <person name="Martin F.M."/>
        </authorList>
    </citation>
    <scope>NUCLEOTIDE SEQUENCE [LARGE SCALE GENOMIC DNA]</scope>
    <source>
        <strain evidence="2 3">CBS 459.81</strain>
    </source>
</reference>
<sequence length="82" mass="8383">MTILILDDVGEIDEYLPVRGGQLVELRHVEAVGGVETVFGCLYAEYGTMEGDGDAGDDGDDGDAGDAGDDGDDGGGWDEGDG</sequence>
<keyword evidence="3" id="KW-1185">Reference proteome</keyword>
<proteinExistence type="predicted"/>
<evidence type="ECO:0000313" key="3">
    <source>
        <dbReference type="Proteomes" id="UP000250266"/>
    </source>
</evidence>
<protein>
    <submittedName>
        <fullName evidence="2">Uncharacterized protein</fullName>
    </submittedName>
</protein>
<name>A0A8E2EJC4_9PEZI</name>
<dbReference type="AlphaFoldDB" id="A0A8E2EJC4"/>
<evidence type="ECO:0000313" key="2">
    <source>
        <dbReference type="EMBL" id="OCK84924.1"/>
    </source>
</evidence>